<keyword evidence="7" id="KW-0732">Signal</keyword>
<evidence type="ECO:0000256" key="2">
    <source>
        <dbReference type="ARBA" id="ARBA00022475"/>
    </source>
</evidence>
<evidence type="ECO:0000256" key="4">
    <source>
        <dbReference type="ARBA" id="ARBA00023136"/>
    </source>
</evidence>
<reference evidence="9" key="1">
    <citation type="submission" date="2016-08" db="EMBL/GenBank/DDBJ databases">
        <title>VSG repertoire of Trypanosoma brucei EATRO 1125.</title>
        <authorList>
            <person name="Cross G.A."/>
        </authorList>
    </citation>
    <scope>NUCLEOTIDE SEQUENCE</scope>
    <source>
        <strain evidence="9">EATRO 1125</strain>
    </source>
</reference>
<evidence type="ECO:0000256" key="1">
    <source>
        <dbReference type="ARBA" id="ARBA00004609"/>
    </source>
</evidence>
<organism evidence="9">
    <name type="scientific">Trypanosoma brucei</name>
    <dbReference type="NCBI Taxonomy" id="5691"/>
    <lineage>
        <taxon>Eukaryota</taxon>
        <taxon>Discoba</taxon>
        <taxon>Euglenozoa</taxon>
        <taxon>Kinetoplastea</taxon>
        <taxon>Metakinetoplastina</taxon>
        <taxon>Trypanosomatida</taxon>
        <taxon>Trypanosomatidae</taxon>
        <taxon>Trypanosoma</taxon>
    </lineage>
</organism>
<dbReference type="SUPFAM" id="SSF58087">
    <property type="entry name" value="Variant surface glycoprotein (N-terminal domain)"/>
    <property type="match status" value="1"/>
</dbReference>
<accession>A0A1J0R4L2</accession>
<evidence type="ECO:0000313" key="9">
    <source>
        <dbReference type="EMBL" id="APD72778.1"/>
    </source>
</evidence>
<dbReference type="GO" id="GO:0098552">
    <property type="term" value="C:side of membrane"/>
    <property type="evidence" value="ECO:0007669"/>
    <property type="project" value="UniProtKB-KW"/>
</dbReference>
<dbReference type="Pfam" id="PF00913">
    <property type="entry name" value="Trypan_glycop"/>
    <property type="match status" value="1"/>
</dbReference>
<name>A0A1J0R4L2_9TRYP</name>
<evidence type="ECO:0000259" key="8">
    <source>
        <dbReference type="Pfam" id="PF00913"/>
    </source>
</evidence>
<dbReference type="AlphaFoldDB" id="A0A1J0R4L2"/>
<protein>
    <submittedName>
        <fullName evidence="9">Variant surface glycoprotein 1125.1493</fullName>
    </submittedName>
</protein>
<feature type="domain" description="Trypanosome variant surface glycoprotein A-type N-terminal" evidence="8">
    <location>
        <begin position="13"/>
        <end position="305"/>
    </location>
</feature>
<feature type="signal peptide" evidence="7">
    <location>
        <begin position="1"/>
        <end position="23"/>
    </location>
</feature>
<dbReference type="GO" id="GO:0042783">
    <property type="term" value="P:symbiont-mediated evasion of host immune response"/>
    <property type="evidence" value="ECO:0007669"/>
    <property type="project" value="InterPro"/>
</dbReference>
<dbReference type="VEuPathDB" id="TriTrypDB:Tb11.1130"/>
<feature type="chain" id="PRO_5013153561" evidence="7">
    <location>
        <begin position="24"/>
        <end position="318"/>
    </location>
</feature>
<dbReference type="Gene3D" id="1.10.470.10">
    <property type="entry name" value="Variant Surface Glycoprotein, subunit A, domain 2"/>
    <property type="match status" value="1"/>
</dbReference>
<keyword evidence="4" id="KW-0472">Membrane</keyword>
<dbReference type="Gene3D" id="3.90.150.10">
    <property type="entry name" value="Variant Surface Glycoprotein, subunit A domain 1"/>
    <property type="match status" value="1"/>
</dbReference>
<dbReference type="EMBL" id="KX698822">
    <property type="protein sequence ID" value="APD72778.1"/>
    <property type="molecule type" value="Genomic_DNA"/>
</dbReference>
<evidence type="ECO:0000256" key="6">
    <source>
        <dbReference type="ARBA" id="ARBA00023288"/>
    </source>
</evidence>
<evidence type="ECO:0000256" key="5">
    <source>
        <dbReference type="ARBA" id="ARBA00023180"/>
    </source>
</evidence>
<proteinExistence type="predicted"/>
<evidence type="ECO:0000256" key="3">
    <source>
        <dbReference type="ARBA" id="ARBA00022622"/>
    </source>
</evidence>
<dbReference type="GO" id="GO:0005886">
    <property type="term" value="C:plasma membrane"/>
    <property type="evidence" value="ECO:0007669"/>
    <property type="project" value="UniProtKB-SubCell"/>
</dbReference>
<keyword evidence="2" id="KW-1003">Cell membrane</keyword>
<keyword evidence="5" id="KW-0325">Glycoprotein</keyword>
<keyword evidence="6" id="KW-0449">Lipoprotein</keyword>
<keyword evidence="3" id="KW-0336">GPI-anchor</keyword>
<sequence length="318" mass="33306">MQRSRELQLLAFLVSLIVTHSQAASTNPIKEATWKAACAVAADLQKVQKRAAQMLKNKIGGVAQYLGQAYKTKIYIEVKKSGEYRKMDLALIEYYMTKANSNQKAAQRTTLAAAATAIANAAKFEGAIKEFVNMGNKIAEDGAHSCLTEGSNVRKTSAWSAAAMTQKGCIPKASAIEPADVVTTQFGAKGLINSVLAGTTGATAAAGGASCTLTEQKTSSHLINTATGGNLGTDVVFAGGLFKLVTTFNNNNADAITTTSSRHATMKAAHDAYLATTDIGPQYAFKGPKQLAGDSDFRNGYSKAVGTLTNMSLFAVAG</sequence>
<evidence type="ECO:0000256" key="7">
    <source>
        <dbReference type="SAM" id="SignalP"/>
    </source>
</evidence>
<comment type="subcellular location">
    <subcellularLocation>
        <location evidence="1">Cell membrane</location>
        <topology evidence="1">Lipid-anchor</topology>
        <topology evidence="1">GPI-anchor</topology>
    </subcellularLocation>
</comment>
<dbReference type="InterPro" id="IPR001812">
    <property type="entry name" value="Trypano_VSG_A_N_dom"/>
</dbReference>